<proteinExistence type="evidence at transcript level"/>
<accession>A3E3R3</accession>
<organism evidence="1">
    <name type="scientific">Pfiesteria piscicida</name>
    <name type="common">Phantom dinoflagellate</name>
    <dbReference type="NCBI Taxonomy" id="71001"/>
    <lineage>
        <taxon>Eukaryota</taxon>
        <taxon>Sar</taxon>
        <taxon>Alveolata</taxon>
        <taxon>Dinophyceae</taxon>
        <taxon>Peridiniales</taxon>
        <taxon>Pfiesteriaceae</taxon>
        <taxon>Pfiesteria</taxon>
    </lineage>
</organism>
<reference evidence="1" key="1">
    <citation type="journal article" date="2007" name="Proc. Natl. Acad. Sci. U.S.A.">
        <title>Spliced leader RNA trans-splicing in dinoflagellates.</title>
        <authorList>
            <person name="Zhang H."/>
            <person name="Hou Y."/>
            <person name="Miranda L."/>
            <person name="Campbell D.A."/>
            <person name="Sturm N.R."/>
            <person name="Gaasterland T."/>
            <person name="Lin S."/>
        </authorList>
    </citation>
    <scope>NUCLEOTIDE SEQUENCE</scope>
</reference>
<sequence>MASVVNAKVAVSTYQAALKEKGVEGSVAERRAAVTGVSGAVKSECSPYVEDFFGCFQHRFQLSSCTDATVGKMLKCQEQFSRHLLATN</sequence>
<dbReference type="AlphaFoldDB" id="A3E3R3"/>
<dbReference type="EMBL" id="DQ864915">
    <property type="protein sequence ID" value="ABI14330.1"/>
    <property type="molecule type" value="mRNA"/>
</dbReference>
<name>A3E3R3_PFIPI</name>
<evidence type="ECO:0000313" key="1">
    <source>
        <dbReference type="EMBL" id="ABI14330.1"/>
    </source>
</evidence>
<protein>
    <submittedName>
        <fullName evidence="1">Uncharacterized protein</fullName>
    </submittedName>
</protein>